<feature type="transmembrane region" description="Helical" evidence="7">
    <location>
        <begin position="34"/>
        <end position="54"/>
    </location>
</feature>
<dbReference type="Pfam" id="PF04178">
    <property type="entry name" value="Got1"/>
    <property type="match status" value="1"/>
</dbReference>
<keyword evidence="4" id="KW-0333">Golgi apparatus</keyword>
<dbReference type="InterPro" id="IPR045176">
    <property type="entry name" value="Got1"/>
</dbReference>
<gene>
    <name evidence="8" type="ORF">NSK_007143</name>
</gene>
<evidence type="ECO:0000313" key="9">
    <source>
        <dbReference type="Proteomes" id="UP000355283"/>
    </source>
</evidence>
<accession>A0A4D9CST8</accession>
<dbReference type="OrthoDB" id="204784at2759"/>
<evidence type="ECO:0000256" key="6">
    <source>
        <dbReference type="ARBA" id="ARBA00025799"/>
    </source>
</evidence>
<dbReference type="Proteomes" id="UP000355283">
    <property type="component" value="Unassembled WGS sequence"/>
</dbReference>
<comment type="subcellular location">
    <subcellularLocation>
        <location evidence="1">Golgi apparatus membrane</location>
        <topology evidence="1">Multi-pass membrane protein</topology>
    </subcellularLocation>
</comment>
<evidence type="ECO:0000256" key="1">
    <source>
        <dbReference type="ARBA" id="ARBA00004653"/>
    </source>
</evidence>
<feature type="transmembrane region" description="Helical" evidence="7">
    <location>
        <begin position="12"/>
        <end position="28"/>
    </location>
</feature>
<protein>
    <recommendedName>
        <fullName evidence="10">Vesicle transport protein</fullName>
    </recommendedName>
</protein>
<dbReference type="InterPro" id="IPR007305">
    <property type="entry name" value="Vesicle_transpt_Got1/SFT2"/>
</dbReference>
<dbReference type="PANTHER" id="PTHR21493">
    <property type="entry name" value="CGI-141-RELATED/LIPASE CONTAINING PROTEIN"/>
    <property type="match status" value="1"/>
</dbReference>
<reference evidence="8 9" key="1">
    <citation type="submission" date="2019-01" db="EMBL/GenBank/DDBJ databases">
        <title>Nuclear Genome Assembly of the Microalgal Biofuel strain Nannochloropsis salina CCMP1776.</title>
        <authorList>
            <person name="Hovde B."/>
        </authorList>
    </citation>
    <scope>NUCLEOTIDE SEQUENCE [LARGE SCALE GENOMIC DNA]</scope>
    <source>
        <strain evidence="8 9">CCMP1776</strain>
    </source>
</reference>
<organism evidence="8 9">
    <name type="scientific">Nannochloropsis salina CCMP1776</name>
    <dbReference type="NCBI Taxonomy" id="1027361"/>
    <lineage>
        <taxon>Eukaryota</taxon>
        <taxon>Sar</taxon>
        <taxon>Stramenopiles</taxon>
        <taxon>Ochrophyta</taxon>
        <taxon>Eustigmatophyceae</taxon>
        <taxon>Eustigmatales</taxon>
        <taxon>Monodopsidaceae</taxon>
        <taxon>Microchloropsis</taxon>
        <taxon>Microchloropsis salina</taxon>
    </lineage>
</organism>
<comment type="caution">
    <text evidence="8">The sequence shown here is derived from an EMBL/GenBank/DDBJ whole genome shotgun (WGS) entry which is preliminary data.</text>
</comment>
<dbReference type="AlphaFoldDB" id="A0A4D9CST8"/>
<dbReference type="GO" id="GO:0000139">
    <property type="term" value="C:Golgi membrane"/>
    <property type="evidence" value="ECO:0007669"/>
    <property type="project" value="UniProtKB-SubCell"/>
</dbReference>
<dbReference type="GO" id="GO:0006888">
    <property type="term" value="P:endoplasmic reticulum to Golgi vesicle-mediated transport"/>
    <property type="evidence" value="ECO:0007669"/>
    <property type="project" value="InterPro"/>
</dbReference>
<dbReference type="GO" id="GO:0005829">
    <property type="term" value="C:cytosol"/>
    <property type="evidence" value="ECO:0007669"/>
    <property type="project" value="GOC"/>
</dbReference>
<feature type="transmembrane region" description="Helical" evidence="7">
    <location>
        <begin position="66"/>
        <end position="90"/>
    </location>
</feature>
<dbReference type="PANTHER" id="PTHR21493:SF9">
    <property type="entry name" value="GOLGI TRANSPORT PROTEIN 1-RELATED"/>
    <property type="match status" value="1"/>
</dbReference>
<keyword evidence="2 7" id="KW-0812">Transmembrane</keyword>
<comment type="similarity">
    <text evidence="6">Belongs to the GOT1 family.</text>
</comment>
<evidence type="ECO:0000256" key="4">
    <source>
        <dbReference type="ARBA" id="ARBA00023034"/>
    </source>
</evidence>
<name>A0A4D9CST8_9STRA</name>
<keyword evidence="3 7" id="KW-1133">Transmembrane helix</keyword>
<proteinExistence type="inferred from homology"/>
<sequence>MLDDNKKIGMGLLGLSFLFISMGVIFLLDSTLIAIGDFLFLTGLVFIIGMQRTVRLFTKRDRAPGIVCFFLGIALVFFRWTLIGLILQLFGFVNLFGNFFPPAISVMQHTPVLKDILRLPGIRYVVGRLGTRSRAPV</sequence>
<evidence type="ECO:0000313" key="8">
    <source>
        <dbReference type="EMBL" id="TFJ81896.1"/>
    </source>
</evidence>
<dbReference type="GO" id="GO:0042147">
    <property type="term" value="P:retrograde transport, endosome to Golgi"/>
    <property type="evidence" value="ECO:0007669"/>
    <property type="project" value="InterPro"/>
</dbReference>
<evidence type="ECO:0000256" key="5">
    <source>
        <dbReference type="ARBA" id="ARBA00023136"/>
    </source>
</evidence>
<keyword evidence="9" id="KW-1185">Reference proteome</keyword>
<evidence type="ECO:0000256" key="3">
    <source>
        <dbReference type="ARBA" id="ARBA00022989"/>
    </source>
</evidence>
<evidence type="ECO:0008006" key="10">
    <source>
        <dbReference type="Google" id="ProtNLM"/>
    </source>
</evidence>
<evidence type="ECO:0000256" key="2">
    <source>
        <dbReference type="ARBA" id="ARBA00022692"/>
    </source>
</evidence>
<keyword evidence="5 7" id="KW-0472">Membrane</keyword>
<dbReference type="EMBL" id="SDOX01000122">
    <property type="protein sequence ID" value="TFJ81896.1"/>
    <property type="molecule type" value="Genomic_DNA"/>
</dbReference>
<evidence type="ECO:0000256" key="7">
    <source>
        <dbReference type="SAM" id="Phobius"/>
    </source>
</evidence>